<dbReference type="EMBL" id="FLUM01000001">
    <property type="protein sequence ID" value="SBV91868.1"/>
    <property type="molecule type" value="Genomic_DNA"/>
</dbReference>
<sequence length="169" mass="19621">MKPSEFVAINYPYAKKVEDSKGIHWAAIIAQYALETGWGRSIKGNNFAGIKATKDTPKEKKQLLRTKEELGSPNLKYLFTKVYSVNLLPNGNYLYDVDDWFMKYESPEKAFADYADFFYRNSRYKKALEVKRDPFKFVEEIHKAGYATASNYSTILKQIINTVLKYEPK</sequence>
<keyword evidence="1" id="KW-0378">Hydrolase</keyword>
<dbReference type="InterPro" id="IPR051056">
    <property type="entry name" value="Glycosyl_Hydrolase_73"/>
</dbReference>
<name>A0A212IXD2_9BACT</name>
<gene>
    <name evidence="3" type="ORF">KL86DYS1_10454</name>
</gene>
<protein>
    <submittedName>
        <fullName evidence="3">Mannosyl-glycoprotein endo-beta-N-acetylglucosaminidase</fullName>
    </submittedName>
</protein>
<evidence type="ECO:0000256" key="1">
    <source>
        <dbReference type="ARBA" id="ARBA00022801"/>
    </source>
</evidence>
<evidence type="ECO:0000259" key="2">
    <source>
        <dbReference type="Pfam" id="PF01832"/>
    </source>
</evidence>
<organism evidence="3">
    <name type="scientific">uncultured Dysgonomonas sp</name>
    <dbReference type="NCBI Taxonomy" id="206096"/>
    <lineage>
        <taxon>Bacteria</taxon>
        <taxon>Pseudomonadati</taxon>
        <taxon>Bacteroidota</taxon>
        <taxon>Bacteroidia</taxon>
        <taxon>Bacteroidales</taxon>
        <taxon>Dysgonomonadaceae</taxon>
        <taxon>Dysgonomonas</taxon>
        <taxon>environmental samples</taxon>
    </lineage>
</organism>
<dbReference type="InterPro" id="IPR002901">
    <property type="entry name" value="MGlyc_endo_b_GlcNAc-like_dom"/>
</dbReference>
<reference evidence="3" key="1">
    <citation type="submission" date="2016-04" db="EMBL/GenBank/DDBJ databases">
        <authorList>
            <person name="Evans L.H."/>
            <person name="Alamgir A."/>
            <person name="Owens N."/>
            <person name="Weber N.D."/>
            <person name="Virtaneva K."/>
            <person name="Barbian K."/>
            <person name="Babar A."/>
            <person name="Rosenke K."/>
        </authorList>
    </citation>
    <scope>NUCLEOTIDE SEQUENCE</scope>
    <source>
        <strain evidence="3">86-1</strain>
    </source>
</reference>
<dbReference type="Pfam" id="PF01832">
    <property type="entry name" value="Glucosaminidase"/>
    <property type="match status" value="1"/>
</dbReference>
<feature type="domain" description="Mannosyl-glycoprotein endo-beta-N-acetylglucosamidase-like" evidence="2">
    <location>
        <begin position="12"/>
        <end position="162"/>
    </location>
</feature>
<dbReference type="PANTHER" id="PTHR33308:SF9">
    <property type="entry name" value="PEPTIDOGLYCAN HYDROLASE FLGJ"/>
    <property type="match status" value="1"/>
</dbReference>
<dbReference type="PANTHER" id="PTHR33308">
    <property type="entry name" value="PEPTIDOGLYCAN HYDROLASE FLGJ"/>
    <property type="match status" value="1"/>
</dbReference>
<dbReference type="AlphaFoldDB" id="A0A212IXD2"/>
<proteinExistence type="predicted"/>
<dbReference type="Gene3D" id="1.10.530.10">
    <property type="match status" value="1"/>
</dbReference>
<dbReference type="GO" id="GO:0004040">
    <property type="term" value="F:amidase activity"/>
    <property type="evidence" value="ECO:0007669"/>
    <property type="project" value="InterPro"/>
</dbReference>
<accession>A0A212IXD2</accession>
<dbReference type="RefSeq" id="WP_296938352.1">
    <property type="nucleotide sequence ID" value="NZ_LT599032.1"/>
</dbReference>
<evidence type="ECO:0000313" key="3">
    <source>
        <dbReference type="EMBL" id="SBV91868.1"/>
    </source>
</evidence>